<name>A0A8D5UH54_9BACL</name>
<dbReference type="EMBL" id="AP024601">
    <property type="protein sequence ID" value="BCU82088.1"/>
    <property type="molecule type" value="Genomic_DNA"/>
</dbReference>
<proteinExistence type="predicted"/>
<dbReference type="Proteomes" id="UP000677436">
    <property type="component" value="Chromosome"/>
</dbReference>
<reference evidence="1" key="2">
    <citation type="journal article" date="2021" name="Microbiol. Resour. Announc.">
        <title>Complete Genome Sequence of Polycladomyces abyssicola JIR-001T, Isolated from Hemipelagic Sediment in Deep Seawater.</title>
        <authorList>
            <person name="Tsubouchi T."/>
            <person name="Kaneko Y."/>
        </authorList>
    </citation>
    <scope>NUCLEOTIDE SEQUENCE</scope>
    <source>
        <strain evidence="1">JIR-001</strain>
    </source>
</reference>
<evidence type="ECO:0000313" key="2">
    <source>
        <dbReference type="Proteomes" id="UP000677436"/>
    </source>
</evidence>
<accession>A0A8D5UH54</accession>
<organism evidence="1 2">
    <name type="scientific">Polycladomyces abyssicola</name>
    <dbReference type="NCBI Taxonomy" id="1125966"/>
    <lineage>
        <taxon>Bacteria</taxon>
        <taxon>Bacillati</taxon>
        <taxon>Bacillota</taxon>
        <taxon>Bacilli</taxon>
        <taxon>Bacillales</taxon>
        <taxon>Thermoactinomycetaceae</taxon>
        <taxon>Polycladomyces</taxon>
    </lineage>
</organism>
<evidence type="ECO:0008006" key="3">
    <source>
        <dbReference type="Google" id="ProtNLM"/>
    </source>
</evidence>
<dbReference type="AlphaFoldDB" id="A0A8D5UH54"/>
<reference evidence="1" key="1">
    <citation type="journal article" date="2013" name="Int. J. Syst. Evol. Microbiol.">
        <title>Polycladomyces abyssicola gen. nov., sp. nov., a thermophilic filamentous bacterium isolated from hemipelagic sediment.</title>
        <authorList>
            <person name="Tsubouchi T."/>
            <person name="Shimane Y."/>
            <person name="Mori K."/>
            <person name="Usui K."/>
            <person name="Hiraki T."/>
            <person name="Tame A."/>
            <person name="Uematsu K."/>
            <person name="Maruyama T."/>
            <person name="Hatada Y."/>
        </authorList>
    </citation>
    <scope>NUCLEOTIDE SEQUENCE</scope>
    <source>
        <strain evidence="1">JIR-001</strain>
    </source>
</reference>
<dbReference type="InterPro" id="IPR014962">
    <property type="entry name" value="YolD"/>
</dbReference>
<protein>
    <recommendedName>
        <fullName evidence="3">YolD-like family protein</fullName>
    </recommendedName>
</protein>
<gene>
    <name evidence="1" type="ORF">JIR001_18710</name>
</gene>
<keyword evidence="2" id="KW-1185">Reference proteome</keyword>
<dbReference type="Pfam" id="PF08863">
    <property type="entry name" value="YolD"/>
    <property type="match status" value="1"/>
</dbReference>
<evidence type="ECO:0000313" key="1">
    <source>
        <dbReference type="EMBL" id="BCU82088.1"/>
    </source>
</evidence>
<dbReference type="KEGG" id="pabs:JIR001_18710"/>
<sequence length="96" mass="11315">MFLPEHAALYRERKRERYTPPVLDEQRWEEIDRLVSEAMREGWTLCWTVFHPDGPYVVQGRVGRIRPEQGWIEVCGADGGIRVPLNRLVDVRPVEE</sequence>